<protein>
    <recommendedName>
        <fullName evidence="2">Inner membrane protein YgaP-like transmembrane domain-containing protein</fullName>
    </recommendedName>
</protein>
<organism evidence="3 4">
    <name type="scientific">Neoroseomonas alkaliterrae</name>
    <dbReference type="NCBI Taxonomy" id="1452450"/>
    <lineage>
        <taxon>Bacteria</taxon>
        <taxon>Pseudomonadati</taxon>
        <taxon>Pseudomonadota</taxon>
        <taxon>Alphaproteobacteria</taxon>
        <taxon>Acetobacterales</taxon>
        <taxon>Acetobacteraceae</taxon>
        <taxon>Neoroseomonas</taxon>
    </lineage>
</organism>
<proteinExistence type="predicted"/>
<feature type="domain" description="Inner membrane protein YgaP-like transmembrane" evidence="2">
    <location>
        <begin position="1"/>
        <end position="61"/>
    </location>
</feature>
<feature type="transmembrane region" description="Helical" evidence="1">
    <location>
        <begin position="12"/>
        <end position="34"/>
    </location>
</feature>
<evidence type="ECO:0000313" key="3">
    <source>
        <dbReference type="EMBL" id="MBB5688820.1"/>
    </source>
</evidence>
<keyword evidence="1" id="KW-0472">Membrane</keyword>
<name>A0A840XPQ9_9PROT</name>
<dbReference type="EMBL" id="JACIJE010000002">
    <property type="protein sequence ID" value="MBB5688820.1"/>
    <property type="molecule type" value="Genomic_DNA"/>
</dbReference>
<dbReference type="AlphaFoldDB" id="A0A840XPQ9"/>
<dbReference type="Pfam" id="PF11127">
    <property type="entry name" value="YgaP-like_TM"/>
    <property type="match status" value="1"/>
</dbReference>
<keyword evidence="1" id="KW-0812">Transmembrane</keyword>
<dbReference type="RefSeq" id="WP_184481801.1">
    <property type="nucleotide sequence ID" value="NZ_JAAEDJ010000375.1"/>
</dbReference>
<dbReference type="InterPro" id="IPR021309">
    <property type="entry name" value="YgaP-like_TM"/>
</dbReference>
<comment type="caution">
    <text evidence="3">The sequence shown here is derived from an EMBL/GenBank/DDBJ whole genome shotgun (WGS) entry which is preliminary data.</text>
</comment>
<keyword evidence="4" id="KW-1185">Reference proteome</keyword>
<evidence type="ECO:0000256" key="1">
    <source>
        <dbReference type="SAM" id="Phobius"/>
    </source>
</evidence>
<evidence type="ECO:0000259" key="2">
    <source>
        <dbReference type="Pfam" id="PF11127"/>
    </source>
</evidence>
<evidence type="ECO:0000313" key="4">
    <source>
        <dbReference type="Proteomes" id="UP000562254"/>
    </source>
</evidence>
<accession>A0A840XPQ9</accession>
<reference evidence="3 4" key="1">
    <citation type="submission" date="2020-08" db="EMBL/GenBank/DDBJ databases">
        <title>Genomic Encyclopedia of Type Strains, Phase IV (KMG-IV): sequencing the most valuable type-strain genomes for metagenomic binning, comparative biology and taxonomic classification.</title>
        <authorList>
            <person name="Goeker M."/>
        </authorList>
    </citation>
    <scope>NUCLEOTIDE SEQUENCE [LARGE SCALE GENOMIC DNA]</scope>
    <source>
        <strain evidence="3 4">DSM 25895</strain>
    </source>
</reference>
<gene>
    <name evidence="3" type="ORF">FHS88_000936</name>
</gene>
<sequence length="65" mass="6659">MSCNVGGLDRMLRIAAGVVILALGAFGPLGWWGLIGLVPLATGLVRFCPAYTLLGIRTCAADGKA</sequence>
<keyword evidence="1" id="KW-1133">Transmembrane helix</keyword>
<dbReference type="Proteomes" id="UP000562254">
    <property type="component" value="Unassembled WGS sequence"/>
</dbReference>